<dbReference type="Pfam" id="PF11650">
    <property type="entry name" value="P22_Tail-4"/>
    <property type="match status" value="1"/>
</dbReference>
<accession>A0ABX8L7I5</accession>
<dbReference type="EMBL" id="CP077365">
    <property type="protein sequence ID" value="QXB47661.1"/>
    <property type="molecule type" value="Genomic_DNA"/>
</dbReference>
<organism evidence="2 3">
    <name type="scientific">Acinetobacter seifertii</name>
    <dbReference type="NCBI Taxonomy" id="1530123"/>
    <lineage>
        <taxon>Bacteria</taxon>
        <taxon>Pseudomonadati</taxon>
        <taxon>Pseudomonadota</taxon>
        <taxon>Gammaproteobacteria</taxon>
        <taxon>Moraxellales</taxon>
        <taxon>Moraxellaceae</taxon>
        <taxon>Acinetobacter</taxon>
        <taxon>Acinetobacter calcoaceticus/baumannii complex</taxon>
    </lineage>
</organism>
<evidence type="ECO:0000313" key="2">
    <source>
        <dbReference type="EMBL" id="QXB47661.1"/>
    </source>
</evidence>
<feature type="compositionally biased region" description="Polar residues" evidence="1">
    <location>
        <begin position="150"/>
        <end position="159"/>
    </location>
</feature>
<feature type="region of interest" description="Disordered" evidence="1">
    <location>
        <begin position="133"/>
        <end position="159"/>
    </location>
</feature>
<proteinExistence type="predicted"/>
<protein>
    <submittedName>
        <fullName evidence="2">Packaged DNA stabilization gp4 family protein</fullName>
    </submittedName>
</protein>
<evidence type="ECO:0000313" key="3">
    <source>
        <dbReference type="Proteomes" id="UP000683517"/>
    </source>
</evidence>
<dbReference type="Proteomes" id="UP000683517">
    <property type="component" value="Chromosome"/>
</dbReference>
<dbReference type="InterPro" id="IPR020362">
    <property type="entry name" value="Tail_accessory_Gp4"/>
</dbReference>
<keyword evidence="3" id="KW-1185">Reference proteome</keyword>
<gene>
    <name evidence="2" type="ORF">I6L30_06580</name>
</gene>
<name>A0ABX8L7I5_9GAMM</name>
<evidence type="ECO:0000256" key="1">
    <source>
        <dbReference type="SAM" id="MobiDB-lite"/>
    </source>
</evidence>
<dbReference type="RefSeq" id="WP_216985571.1">
    <property type="nucleotide sequence ID" value="NZ_CP077365.1"/>
</dbReference>
<sequence length="159" mass="17730">MSWTKRQIIEQAYEELGLAAMFYDLQPEQIENARRKMDTMVAVWSTKNIQVGYPLPSEANSSDVDQDTNVPDYAVEALYMNLAIKIAPSHGKTVSPDTKISAKNAYNTLFAKSASNPPKMKYSCELPSGAGNKSCDPFIRQHQDNDVLTPDQSTGFFNE</sequence>
<reference evidence="2 3" key="1">
    <citation type="submission" date="2021-06" db="EMBL/GenBank/DDBJ databases">
        <title>FDA dAtabase for Regulatory Grade micrObial Sequences (FDA-ARGOS): Supporting development and validation of Infectious Disease Dx tests.</title>
        <authorList>
            <person name="Sproer C."/>
            <person name="Gronow S."/>
            <person name="Severitt S."/>
            <person name="Schroder I."/>
            <person name="Tallon L."/>
            <person name="Sadzewicz L."/>
            <person name="Zhao X."/>
            <person name="Boylan J."/>
            <person name="Ott S."/>
            <person name="Bowen H."/>
            <person name="Vavikolanu K."/>
            <person name="Mehta A."/>
            <person name="Aluvathingal J."/>
            <person name="Nadendla S."/>
            <person name="Lowell S."/>
            <person name="Myers T."/>
            <person name="Yan Y."/>
        </authorList>
    </citation>
    <scope>NUCLEOTIDE SEQUENCE [LARGE SCALE GENOMIC DNA]</scope>
    <source>
        <strain evidence="2 3">FDAARGOS 1400</strain>
    </source>
</reference>